<dbReference type="InterPro" id="IPR029058">
    <property type="entry name" value="AB_hydrolase_fold"/>
</dbReference>
<reference evidence="2 3" key="1">
    <citation type="submission" date="2016-10" db="EMBL/GenBank/DDBJ databases">
        <authorList>
            <person name="Varghese N."/>
            <person name="Submissions S."/>
        </authorList>
    </citation>
    <scope>NUCLEOTIDE SEQUENCE [LARGE SCALE GENOMIC DNA]</scope>
    <source>
        <strain evidence="2 3">DSM 18839</strain>
    </source>
</reference>
<dbReference type="PANTHER" id="PTHR46623:SF6">
    <property type="entry name" value="ALPHA_BETA-HYDROLASES SUPERFAMILY PROTEIN"/>
    <property type="match status" value="1"/>
</dbReference>
<accession>A0A8G2BFB3</accession>
<feature type="domain" description="Dienelactone hydrolase" evidence="1">
    <location>
        <begin position="15"/>
        <end position="220"/>
    </location>
</feature>
<evidence type="ECO:0000313" key="2">
    <source>
        <dbReference type="EMBL" id="SDF31646.1"/>
    </source>
</evidence>
<evidence type="ECO:0000313" key="3">
    <source>
        <dbReference type="Proteomes" id="UP000198615"/>
    </source>
</evidence>
<dbReference type="AlphaFoldDB" id="A0A8G2BFB3"/>
<sequence length="222" mass="23931">MADTLKLKASDGHAFDAYLAQPSGKPRGGLVVIQEIFGVNSHMKSVADAFAEDGYLAICPALYDRYKPGIDLGYDEDDVTEGREIRAKVGNDDPLLDIAAAADAVRSAGRVGVVGYCWGGTLTWLAATKLDGFSVASSYYGGGIGGLVDLQPKCPVIFHFGEQDHAIPMDEVEKLRQAHPDLPVHVYPAGHGFNCDARGSYEPKSAEIARERTLEFFKQHMG</sequence>
<dbReference type="OrthoDB" id="9771666at2"/>
<dbReference type="GO" id="GO:0016787">
    <property type="term" value="F:hydrolase activity"/>
    <property type="evidence" value="ECO:0007669"/>
    <property type="project" value="InterPro"/>
</dbReference>
<dbReference type="Pfam" id="PF01738">
    <property type="entry name" value="DLH"/>
    <property type="match status" value="1"/>
</dbReference>
<dbReference type="SUPFAM" id="SSF53474">
    <property type="entry name" value="alpha/beta-Hydrolases"/>
    <property type="match status" value="1"/>
</dbReference>
<dbReference type="PANTHER" id="PTHR46623">
    <property type="entry name" value="CARBOXYMETHYLENEBUTENOLIDASE-RELATED"/>
    <property type="match status" value="1"/>
</dbReference>
<dbReference type="InterPro" id="IPR002925">
    <property type="entry name" value="Dienelactn_hydro"/>
</dbReference>
<keyword evidence="3" id="KW-1185">Reference proteome</keyword>
<organism evidence="2 3">
    <name type="scientific">Thalassobaculum litoreum DSM 18839</name>
    <dbReference type="NCBI Taxonomy" id="1123362"/>
    <lineage>
        <taxon>Bacteria</taxon>
        <taxon>Pseudomonadati</taxon>
        <taxon>Pseudomonadota</taxon>
        <taxon>Alphaproteobacteria</taxon>
        <taxon>Rhodospirillales</taxon>
        <taxon>Thalassobaculaceae</taxon>
        <taxon>Thalassobaculum</taxon>
    </lineage>
</organism>
<dbReference type="InterPro" id="IPR051049">
    <property type="entry name" value="Dienelactone_hydrolase-like"/>
</dbReference>
<name>A0A8G2BFB3_9PROT</name>
<dbReference type="Proteomes" id="UP000198615">
    <property type="component" value="Unassembled WGS sequence"/>
</dbReference>
<dbReference type="EMBL" id="FNBW01000002">
    <property type="protein sequence ID" value="SDF31646.1"/>
    <property type="molecule type" value="Genomic_DNA"/>
</dbReference>
<evidence type="ECO:0000259" key="1">
    <source>
        <dbReference type="Pfam" id="PF01738"/>
    </source>
</evidence>
<gene>
    <name evidence="2" type="ORF">SAMN05660686_01018</name>
</gene>
<dbReference type="RefSeq" id="WP_028793713.1">
    <property type="nucleotide sequence ID" value="NZ_FNBW01000002.1"/>
</dbReference>
<proteinExistence type="predicted"/>
<comment type="caution">
    <text evidence="2">The sequence shown here is derived from an EMBL/GenBank/DDBJ whole genome shotgun (WGS) entry which is preliminary data.</text>
</comment>
<protein>
    <submittedName>
        <fullName evidence="2">Carboxymethylenebutenolidase</fullName>
    </submittedName>
</protein>
<dbReference type="Gene3D" id="3.40.50.1820">
    <property type="entry name" value="alpha/beta hydrolase"/>
    <property type="match status" value="1"/>
</dbReference>